<dbReference type="EMBL" id="RQYC01000001">
    <property type="protein sequence ID" value="RRD91764.1"/>
    <property type="molecule type" value="Genomic_DNA"/>
</dbReference>
<dbReference type="OrthoDB" id="8611586at2"/>
<accession>A0A3P2A8Q6</accession>
<gene>
    <name evidence="1" type="ORF">EII21_01165</name>
</gene>
<dbReference type="AlphaFoldDB" id="A0A3P2A8Q6"/>
<evidence type="ECO:0000313" key="1">
    <source>
        <dbReference type="EMBL" id="RRD91764.1"/>
    </source>
</evidence>
<name>A0A3P2A8Q6_9NEIS</name>
<evidence type="ECO:0000313" key="2">
    <source>
        <dbReference type="Proteomes" id="UP000269923"/>
    </source>
</evidence>
<keyword evidence="2" id="KW-1185">Reference proteome</keyword>
<comment type="caution">
    <text evidence="1">The sequence shown here is derived from an EMBL/GenBank/DDBJ whole genome shotgun (WGS) entry which is preliminary data.</text>
</comment>
<reference evidence="1 2" key="1">
    <citation type="submission" date="2018-11" db="EMBL/GenBank/DDBJ databases">
        <title>Genomes From Bacteria Associated with the Canine Oral Cavity: a Test Case for Automated Genome-Based Taxonomic Assignment.</title>
        <authorList>
            <person name="Coil D.A."/>
            <person name="Jospin G."/>
            <person name="Darling A.E."/>
            <person name="Wallis C."/>
            <person name="Davis I.J."/>
            <person name="Harris S."/>
            <person name="Eisen J.A."/>
            <person name="Holcombe L.J."/>
            <person name="O'Flynn C."/>
        </authorList>
    </citation>
    <scope>NUCLEOTIDE SEQUENCE [LARGE SCALE GENOMIC DNA]</scope>
    <source>
        <strain evidence="1 2">COT-280</strain>
    </source>
</reference>
<proteinExistence type="predicted"/>
<protein>
    <submittedName>
        <fullName evidence="1">Uncharacterized protein</fullName>
    </submittedName>
</protein>
<dbReference type="STRING" id="1121352.GCA_000620925_00438"/>
<sequence>MTRTHQNARLLAVRHLPDEEKLILSFENLPEHEFSCVADFVFNGFFAHNVLFGIDEYSVETLPPRIAAEFPVLSYYLHSGEEWQIFHLSPSAGLGGIVVCATL</sequence>
<dbReference type="Proteomes" id="UP000269923">
    <property type="component" value="Unassembled WGS sequence"/>
</dbReference>
<organism evidence="1 2">
    <name type="scientific">Conchiformibius steedae</name>
    <dbReference type="NCBI Taxonomy" id="153493"/>
    <lineage>
        <taxon>Bacteria</taxon>
        <taxon>Pseudomonadati</taxon>
        <taxon>Pseudomonadota</taxon>
        <taxon>Betaproteobacteria</taxon>
        <taxon>Neisseriales</taxon>
        <taxon>Neisseriaceae</taxon>
        <taxon>Conchiformibius</taxon>
    </lineage>
</organism>